<evidence type="ECO:0000313" key="1">
    <source>
        <dbReference type="EMBL" id="PIO57736.1"/>
    </source>
</evidence>
<gene>
    <name evidence="1" type="ORF">TELCIR_20844</name>
</gene>
<accession>A0A2G9TIE2</accession>
<keyword evidence="2" id="KW-1185">Reference proteome</keyword>
<sequence>MQTAGPYPADGIREHRLRWYEHELPLIRTTMDFEVRAKQLRGSPKERWRDVVKKCFTEPNDTFEFTIRPLDGGRPMIDLFWMYSSQNESWVGGTAGDGSKYKYTYPRGECFCHVVHTSDLNGSSQTWTTSTK</sequence>
<dbReference type="EMBL" id="KZ364088">
    <property type="protein sequence ID" value="PIO57736.1"/>
    <property type="molecule type" value="Genomic_DNA"/>
</dbReference>
<protein>
    <submittedName>
        <fullName evidence="1">Uncharacterized protein</fullName>
    </submittedName>
</protein>
<name>A0A2G9TIE2_TELCI</name>
<proteinExistence type="predicted"/>
<evidence type="ECO:0000313" key="2">
    <source>
        <dbReference type="Proteomes" id="UP000230423"/>
    </source>
</evidence>
<reference evidence="1 2" key="1">
    <citation type="submission" date="2015-09" db="EMBL/GenBank/DDBJ databases">
        <title>Draft genome of the parasitic nematode Teladorsagia circumcincta isolate WARC Sus (inbred).</title>
        <authorList>
            <person name="Mitreva M."/>
        </authorList>
    </citation>
    <scope>NUCLEOTIDE SEQUENCE [LARGE SCALE GENOMIC DNA]</scope>
    <source>
        <strain evidence="1 2">S</strain>
    </source>
</reference>
<dbReference type="OrthoDB" id="444255at2759"/>
<dbReference type="Proteomes" id="UP000230423">
    <property type="component" value="Unassembled WGS sequence"/>
</dbReference>
<dbReference type="AlphaFoldDB" id="A0A2G9TIE2"/>
<organism evidence="1 2">
    <name type="scientific">Teladorsagia circumcincta</name>
    <name type="common">Brown stomach worm</name>
    <name type="synonym">Ostertagia circumcincta</name>
    <dbReference type="NCBI Taxonomy" id="45464"/>
    <lineage>
        <taxon>Eukaryota</taxon>
        <taxon>Metazoa</taxon>
        <taxon>Ecdysozoa</taxon>
        <taxon>Nematoda</taxon>
        <taxon>Chromadorea</taxon>
        <taxon>Rhabditida</taxon>
        <taxon>Rhabditina</taxon>
        <taxon>Rhabditomorpha</taxon>
        <taxon>Strongyloidea</taxon>
        <taxon>Trichostrongylidae</taxon>
        <taxon>Teladorsagia</taxon>
    </lineage>
</organism>